<feature type="region of interest" description="Disordered" evidence="1">
    <location>
        <begin position="1032"/>
        <end position="1060"/>
    </location>
</feature>
<keyword evidence="2" id="KW-0812">Transmembrane</keyword>
<feature type="compositionally biased region" description="Basic and acidic residues" evidence="1">
    <location>
        <begin position="586"/>
        <end position="596"/>
    </location>
</feature>
<evidence type="ECO:0000313" key="5">
    <source>
        <dbReference type="Proteomes" id="UP000694257"/>
    </source>
</evidence>
<evidence type="ECO:0000313" key="4">
    <source>
        <dbReference type="EMBL" id="QXN94187.1"/>
    </source>
</evidence>
<dbReference type="CDD" id="cd03801">
    <property type="entry name" value="GT4_PimA-like"/>
    <property type="match status" value="1"/>
</dbReference>
<name>A0ABX8RZA7_NOCIO</name>
<reference evidence="4 5" key="1">
    <citation type="submission" date="2021-07" db="EMBL/GenBank/DDBJ databases">
        <title>Whole Genome Sequence of Nocardia Iowensis.</title>
        <authorList>
            <person name="Lamm A."/>
            <person name="Collins-Fairclough A.M."/>
            <person name="Bunk B."/>
            <person name="Sproer C."/>
        </authorList>
    </citation>
    <scope>NUCLEOTIDE SEQUENCE [LARGE SCALE GENOMIC DNA]</scope>
    <source>
        <strain evidence="4 5">NRRL 5646</strain>
    </source>
</reference>
<accession>A0ABX8RZA7</accession>
<dbReference type="EC" id="2.4.-.-" evidence="4"/>
<dbReference type="PANTHER" id="PTHR12526:SF630">
    <property type="entry name" value="GLYCOSYLTRANSFERASE"/>
    <property type="match status" value="1"/>
</dbReference>
<feature type="transmembrane region" description="Helical" evidence="2">
    <location>
        <begin position="110"/>
        <end position="132"/>
    </location>
</feature>
<evidence type="ECO:0000256" key="2">
    <source>
        <dbReference type="SAM" id="Phobius"/>
    </source>
</evidence>
<feature type="compositionally biased region" description="Low complexity" evidence="1">
    <location>
        <begin position="472"/>
        <end position="530"/>
    </location>
</feature>
<dbReference type="InterPro" id="IPR057746">
    <property type="entry name" value="CpnT-like_N"/>
</dbReference>
<dbReference type="Proteomes" id="UP000694257">
    <property type="component" value="Chromosome"/>
</dbReference>
<keyword evidence="2" id="KW-1133">Transmembrane helix</keyword>
<sequence>MTINIPSGLQWLSWVAGSEWPQGDEDALFRLAQYWQRAATDLQAIVPDVRNAANATLKYYDGNGAEEAVAQLKKLISGDDSIEKLAEQLVKLGNYAENGGTQIEYTKLQIITTLVILAIQIAWALASLWGALAIPAMQVTTQIAIRMIVSKLLQALIQAGAKIASLSFLKALGVNVAIQVALGFAQELGIQAYQAGQGHRRMTADGRMTSDIDWNRVGVATLAAGASAAVAFPLGLGVGKMLGPSATVRGALGKTAVAGTVAGIGGVAGGYAAVGLATNHWEFDPRMLSGALGGALAGGIHGVRGQQLSMRAAAGDVSAAKMLGIQPGVHPAQTGESSSVPGADHGGNGVAHGDPPPRGGAADESAGTGGNGRAGAQDGSAAPPPGAEVQARPTHDAAPEARPVADGGARQAPADNAVPVRAESADQAPVSRADAAPQRAADDGGHDVAPARAGDAGHDAAPVSRPGDPGHDVAAPRATDAAPVAPHAAGDGKAPASQAHAEPRPAQAEPRPAQAEPRPAQAEPRPVQPEARPESPRPAGTEGTGDRSTTARPESPRPGAGVEGGRAGAGAEGHRGADRAGAAPHAEARIPLEARAGEAVPKPIAAQTDGTTASPPRSSSRPELITVLPGPDSPRVITNDRPLSPIGARPDDPAGGPENAGRHGDSTPLPQLRIGEHTVDPVAVHSLPEQRAEQLRQLGNSVPELYELRPSDADVFHEQMMKLKENNKFAASVHVYEVGEYQGMRMLVSDDGTAGIAIKGDEIVSVYSHRDVTNYPKAAHALVETAVMLGGRRLDCFDTVLPKLYAECGFEPVARLAWDDRYAPDGWSYETFGRYNDGRPDVVFMAHNPDKLGSTYEPGAGRHVDTYDEGVDAARAHLTQDLPAQADSERPHNRCIVQSIDAANEFFGRRVVGDVDDAAVGPRGVHIDDVEAAVGERFVPHPDHDAIAARLLAMDEPKAAALVIDEYRGDRPGQRYGAHAYLLTKEGNDIRVVDPGAELFHGHPPRLPRELHGTWAVFLNKDGPVATHEAFVGDRPESPIGRDVADPAVPRVGEEDPARQVDTSDARLRILLVYGDWGIDPGGVPAVNRYLAEGLAEAGHEVFVRIGEPVPENESTNVTLIPPRSYDPSVEKHHQLISHPEDLPPNVDAVIGHSRFSGYAAREIRDAFYPDAKLVHVVHMVTDALGRVQNRAQWPARLWMETDLVSTSDIGVGVGPKLAEEVQRLAGRTGSDPVVHELMPGIPFAEQLPHTESDGPRKVLFLGRNDVQKGAKEAAEMILELNRQGIETELIVRGVDPREMAQTKQILSDIAQREVEIKPFSTDRSELLADIRNADVMIMNSRAEGFGLVAIEAAGAGTPVLVSSESGAGKFFGDSSRFPAEIAERILVEQGFEDPIPVDRWVEKLRTVLADPAEARALARELQELMRSQNLTWKDAAERLAAIIRETHILPAERPLPDYRPLPDQVQPTHPTRGPELEPNLPTAVDWFIQRSTQPHVHELAAAISRAGLTREQALEVWSAYAEAGPTEADKQAFVARFLAARKDPGDSDGHH</sequence>
<feature type="region of interest" description="Disordered" evidence="1">
    <location>
        <begin position="327"/>
        <end position="667"/>
    </location>
</feature>
<dbReference type="PANTHER" id="PTHR12526">
    <property type="entry name" value="GLYCOSYLTRANSFERASE"/>
    <property type="match status" value="1"/>
</dbReference>
<keyword evidence="4" id="KW-0328">Glycosyltransferase</keyword>
<feature type="compositionally biased region" description="Gly residues" evidence="1">
    <location>
        <begin position="561"/>
        <end position="571"/>
    </location>
</feature>
<keyword evidence="2" id="KW-0472">Membrane</keyword>
<gene>
    <name evidence="4" type="ORF">KV110_14650</name>
</gene>
<dbReference type="Pfam" id="PF25547">
    <property type="entry name" value="WXG100_2"/>
    <property type="match status" value="1"/>
</dbReference>
<keyword evidence="4" id="KW-0808">Transferase</keyword>
<keyword evidence="5" id="KW-1185">Reference proteome</keyword>
<organism evidence="4 5">
    <name type="scientific">Nocardia iowensis</name>
    <dbReference type="NCBI Taxonomy" id="204891"/>
    <lineage>
        <taxon>Bacteria</taxon>
        <taxon>Bacillati</taxon>
        <taxon>Actinomycetota</taxon>
        <taxon>Actinomycetes</taxon>
        <taxon>Mycobacteriales</taxon>
        <taxon>Nocardiaceae</taxon>
        <taxon>Nocardia</taxon>
    </lineage>
</organism>
<dbReference type="GO" id="GO:0016757">
    <property type="term" value="F:glycosyltransferase activity"/>
    <property type="evidence" value="ECO:0007669"/>
    <property type="project" value="UniProtKB-KW"/>
</dbReference>
<dbReference type="Pfam" id="PF20706">
    <property type="entry name" value="GT4-conflict"/>
    <property type="match status" value="1"/>
</dbReference>
<evidence type="ECO:0000259" key="3">
    <source>
        <dbReference type="Pfam" id="PF25547"/>
    </source>
</evidence>
<dbReference type="RefSeq" id="WP_218476641.1">
    <property type="nucleotide sequence ID" value="NZ_BAABJN010000018.1"/>
</dbReference>
<evidence type="ECO:0000256" key="1">
    <source>
        <dbReference type="SAM" id="MobiDB-lite"/>
    </source>
</evidence>
<proteinExistence type="predicted"/>
<dbReference type="EMBL" id="CP078145">
    <property type="protein sequence ID" value="QXN94187.1"/>
    <property type="molecule type" value="Genomic_DNA"/>
</dbReference>
<feature type="domain" description="Outer membrane channel protein CpnT-like N-terminal" evidence="3">
    <location>
        <begin position="10"/>
        <end position="147"/>
    </location>
</feature>
<protein>
    <submittedName>
        <fullName evidence="4">Glycosyltransferase</fullName>
        <ecNumber evidence="4">2.4.-.-</ecNumber>
    </submittedName>
</protein>